<reference evidence="4" key="1">
    <citation type="submission" date="2021-05" db="EMBL/GenBank/DDBJ databases">
        <authorList>
            <person name="Alioto T."/>
            <person name="Alioto T."/>
            <person name="Gomez Garrido J."/>
        </authorList>
    </citation>
    <scope>NUCLEOTIDE SEQUENCE</scope>
</reference>
<evidence type="ECO:0000256" key="1">
    <source>
        <dbReference type="PROSITE-ProRule" id="PRU00182"/>
    </source>
</evidence>
<sequence length="219" mass="24654">MSFVVRNTLNRNIFRLLKINFPPSSYCCLQNSLKSIKTERTFTNLAVGSCTLHNQLVRQQHQNQLIRGKSKKVNRNQQGRRQDEDEDDDDDGKDQLDEFDELLTDKNAKLVKTSVGSLRADLIVKAGLGIARNKVETLFYESKIRVNGKKLLKKSAQLDVGDEVDVVKGPSPTNPDHLIVSRVEILAANPKSESIGVSLRRHKSLIIENYESDAVIGDR</sequence>
<feature type="region of interest" description="Disordered" evidence="2">
    <location>
        <begin position="61"/>
        <end position="95"/>
    </location>
</feature>
<dbReference type="CDD" id="cd00165">
    <property type="entry name" value="S4"/>
    <property type="match status" value="1"/>
</dbReference>
<dbReference type="PANTHER" id="PTHR13633">
    <property type="entry name" value="MITOCHONDRIAL TRANSCRIPTION RESCUE FACTOR 1"/>
    <property type="match status" value="1"/>
</dbReference>
<dbReference type="GO" id="GO:0005739">
    <property type="term" value="C:mitochondrion"/>
    <property type="evidence" value="ECO:0007669"/>
    <property type="project" value="TreeGrafter"/>
</dbReference>
<dbReference type="GO" id="GO:1903108">
    <property type="term" value="P:regulation of mitochondrial transcription"/>
    <property type="evidence" value="ECO:0007669"/>
    <property type="project" value="TreeGrafter"/>
</dbReference>
<dbReference type="EMBL" id="HBUE01101028">
    <property type="protein sequence ID" value="CAG6485363.1"/>
    <property type="molecule type" value="Transcribed_RNA"/>
</dbReference>
<dbReference type="AlphaFoldDB" id="A0A8D8C0N2"/>
<keyword evidence="1" id="KW-0694">RNA-binding</keyword>
<evidence type="ECO:0000313" key="4">
    <source>
        <dbReference type="EMBL" id="CAG6485363.1"/>
    </source>
</evidence>
<feature type="domain" description="Mitochondrial transcription rescue factor 1 C-terminal" evidence="3">
    <location>
        <begin position="112"/>
        <end position="207"/>
    </location>
</feature>
<dbReference type="Pfam" id="PF25818">
    <property type="entry name" value="MTRES1_C"/>
    <property type="match status" value="1"/>
</dbReference>
<organism evidence="4">
    <name type="scientific">Culex pipiens</name>
    <name type="common">House mosquito</name>
    <dbReference type="NCBI Taxonomy" id="7175"/>
    <lineage>
        <taxon>Eukaryota</taxon>
        <taxon>Metazoa</taxon>
        <taxon>Ecdysozoa</taxon>
        <taxon>Arthropoda</taxon>
        <taxon>Hexapoda</taxon>
        <taxon>Insecta</taxon>
        <taxon>Pterygota</taxon>
        <taxon>Neoptera</taxon>
        <taxon>Endopterygota</taxon>
        <taxon>Diptera</taxon>
        <taxon>Nematocera</taxon>
        <taxon>Culicoidea</taxon>
        <taxon>Culicidae</taxon>
        <taxon>Culicinae</taxon>
        <taxon>Culicini</taxon>
        <taxon>Culex</taxon>
        <taxon>Culex</taxon>
    </lineage>
</organism>
<evidence type="ECO:0000256" key="2">
    <source>
        <dbReference type="SAM" id="MobiDB-lite"/>
    </source>
</evidence>
<feature type="compositionally biased region" description="Acidic residues" evidence="2">
    <location>
        <begin position="84"/>
        <end position="95"/>
    </location>
</feature>
<dbReference type="PANTHER" id="PTHR13633:SF3">
    <property type="entry name" value="MITOCHONDRIAL TRANSCRIPTION RESCUE FACTOR 1"/>
    <property type="match status" value="1"/>
</dbReference>
<dbReference type="EMBL" id="HBUE01101025">
    <property type="protein sequence ID" value="CAG6485360.1"/>
    <property type="molecule type" value="Transcribed_RNA"/>
</dbReference>
<dbReference type="InterPro" id="IPR057896">
    <property type="entry name" value="MTRES1_C"/>
</dbReference>
<dbReference type="GO" id="GO:0003723">
    <property type="term" value="F:RNA binding"/>
    <property type="evidence" value="ECO:0007669"/>
    <property type="project" value="UniProtKB-KW"/>
</dbReference>
<dbReference type="SUPFAM" id="SSF55174">
    <property type="entry name" value="Alpha-L RNA-binding motif"/>
    <property type="match status" value="1"/>
</dbReference>
<accession>A0A8D8C0N2</accession>
<proteinExistence type="predicted"/>
<name>A0A8D8C0N2_CULPI</name>
<dbReference type="PROSITE" id="PS50889">
    <property type="entry name" value="S4"/>
    <property type="match status" value="1"/>
</dbReference>
<evidence type="ECO:0000259" key="3">
    <source>
        <dbReference type="Pfam" id="PF25818"/>
    </source>
</evidence>
<protein>
    <submittedName>
        <fullName evidence="4">Uncharacterized protein C6orf203</fullName>
    </submittedName>
</protein>